<proteinExistence type="predicted"/>
<feature type="transmembrane region" description="Helical" evidence="2">
    <location>
        <begin position="12"/>
        <end position="36"/>
    </location>
</feature>
<evidence type="ECO:0000313" key="4">
    <source>
        <dbReference type="Proteomes" id="UP000799770"/>
    </source>
</evidence>
<keyword evidence="2" id="KW-0472">Membrane</keyword>
<protein>
    <submittedName>
        <fullName evidence="3">Uncharacterized protein</fullName>
    </submittedName>
</protein>
<evidence type="ECO:0000256" key="1">
    <source>
        <dbReference type="SAM" id="MobiDB-lite"/>
    </source>
</evidence>
<name>A0A6A5Z193_9PLEO</name>
<keyword evidence="2" id="KW-1133">Transmembrane helix</keyword>
<feature type="compositionally biased region" description="Basic and acidic residues" evidence="1">
    <location>
        <begin position="115"/>
        <end position="133"/>
    </location>
</feature>
<accession>A0A6A5Z193</accession>
<keyword evidence="4" id="KW-1185">Reference proteome</keyword>
<dbReference type="EMBL" id="ML977330">
    <property type="protein sequence ID" value="KAF2112617.1"/>
    <property type="molecule type" value="Genomic_DNA"/>
</dbReference>
<gene>
    <name evidence="3" type="ORF">BDV96DRAFT_153712</name>
</gene>
<feature type="region of interest" description="Disordered" evidence="1">
    <location>
        <begin position="113"/>
        <end position="133"/>
    </location>
</feature>
<dbReference type="AlphaFoldDB" id="A0A6A5Z193"/>
<dbReference type="Proteomes" id="UP000799770">
    <property type="component" value="Unassembled WGS sequence"/>
</dbReference>
<reference evidence="3" key="1">
    <citation type="journal article" date="2020" name="Stud. Mycol.">
        <title>101 Dothideomycetes genomes: a test case for predicting lifestyles and emergence of pathogens.</title>
        <authorList>
            <person name="Haridas S."/>
            <person name="Albert R."/>
            <person name="Binder M."/>
            <person name="Bloem J."/>
            <person name="Labutti K."/>
            <person name="Salamov A."/>
            <person name="Andreopoulos B."/>
            <person name="Baker S."/>
            <person name="Barry K."/>
            <person name="Bills G."/>
            <person name="Bluhm B."/>
            <person name="Cannon C."/>
            <person name="Castanera R."/>
            <person name="Culley D."/>
            <person name="Daum C."/>
            <person name="Ezra D."/>
            <person name="Gonzalez J."/>
            <person name="Henrissat B."/>
            <person name="Kuo A."/>
            <person name="Liang C."/>
            <person name="Lipzen A."/>
            <person name="Lutzoni F."/>
            <person name="Magnuson J."/>
            <person name="Mondo S."/>
            <person name="Nolan M."/>
            <person name="Ohm R."/>
            <person name="Pangilinan J."/>
            <person name="Park H.-J."/>
            <person name="Ramirez L."/>
            <person name="Alfaro M."/>
            <person name="Sun H."/>
            <person name="Tritt A."/>
            <person name="Yoshinaga Y."/>
            <person name="Zwiers L.-H."/>
            <person name="Turgeon B."/>
            <person name="Goodwin S."/>
            <person name="Spatafora J."/>
            <person name="Crous P."/>
            <person name="Grigoriev I."/>
        </authorList>
    </citation>
    <scope>NUCLEOTIDE SEQUENCE</scope>
    <source>
        <strain evidence="3">CBS 627.86</strain>
    </source>
</reference>
<keyword evidence="2" id="KW-0812">Transmembrane</keyword>
<feature type="region of interest" description="Disordered" evidence="1">
    <location>
        <begin position="47"/>
        <end position="74"/>
    </location>
</feature>
<evidence type="ECO:0000256" key="2">
    <source>
        <dbReference type="SAM" id="Phobius"/>
    </source>
</evidence>
<sequence length="158" mass="17204">MADCPDLTPLVLALLALIIPFAVIFGAVGGGTYYLLTQRHLKYTKTMSQRAAGKRPVRAENNTPSKFQGALPSAGGRPSGFFALPAALLRGGRENKEAWKDVLWDVDDDGWQRPVRRDEGNGEGRSKGQERDWIWNPEVEAGLAAKGLGVSVVERESV</sequence>
<evidence type="ECO:0000313" key="3">
    <source>
        <dbReference type="EMBL" id="KAF2112617.1"/>
    </source>
</evidence>
<organism evidence="3 4">
    <name type="scientific">Lophiotrema nucula</name>
    <dbReference type="NCBI Taxonomy" id="690887"/>
    <lineage>
        <taxon>Eukaryota</taxon>
        <taxon>Fungi</taxon>
        <taxon>Dikarya</taxon>
        <taxon>Ascomycota</taxon>
        <taxon>Pezizomycotina</taxon>
        <taxon>Dothideomycetes</taxon>
        <taxon>Pleosporomycetidae</taxon>
        <taxon>Pleosporales</taxon>
        <taxon>Lophiotremataceae</taxon>
        <taxon>Lophiotrema</taxon>
    </lineage>
</organism>